<evidence type="ECO:0000313" key="9">
    <source>
        <dbReference type="EMBL" id="GFG28382.1"/>
    </source>
</evidence>
<proteinExistence type="inferred from homology"/>
<dbReference type="PANTHER" id="PTHR22930:SF269">
    <property type="entry name" value="NUCLEASE HARBI1-LIKE PROTEIN"/>
    <property type="match status" value="1"/>
</dbReference>
<organism evidence="9 10">
    <name type="scientific">Coptotermes formosanus</name>
    <name type="common">Formosan subterranean termite</name>
    <dbReference type="NCBI Taxonomy" id="36987"/>
    <lineage>
        <taxon>Eukaryota</taxon>
        <taxon>Metazoa</taxon>
        <taxon>Ecdysozoa</taxon>
        <taxon>Arthropoda</taxon>
        <taxon>Hexapoda</taxon>
        <taxon>Insecta</taxon>
        <taxon>Pterygota</taxon>
        <taxon>Neoptera</taxon>
        <taxon>Polyneoptera</taxon>
        <taxon>Dictyoptera</taxon>
        <taxon>Blattodea</taxon>
        <taxon>Blattoidea</taxon>
        <taxon>Termitoidae</taxon>
        <taxon>Rhinotermitidae</taxon>
        <taxon>Coptotermes</taxon>
    </lineage>
</organism>
<comment type="similarity">
    <text evidence="3">Belongs to the HARBI1 family.</text>
</comment>
<accession>A0A6L2PB41</accession>
<reference evidence="10" key="1">
    <citation type="submission" date="2020-01" db="EMBL/GenBank/DDBJ databases">
        <title>Draft genome sequence of the Termite Coptotermes fromosanus.</title>
        <authorList>
            <person name="Itakura S."/>
            <person name="Yosikawa Y."/>
            <person name="Umezawa K."/>
        </authorList>
    </citation>
    <scope>NUCLEOTIDE SEQUENCE [LARGE SCALE GENOMIC DNA]</scope>
</reference>
<dbReference type="PANTHER" id="PTHR22930">
    <property type="match status" value="1"/>
</dbReference>
<keyword evidence="4" id="KW-0540">Nuclease</keyword>
<evidence type="ECO:0000259" key="8">
    <source>
        <dbReference type="Pfam" id="PF13359"/>
    </source>
</evidence>
<dbReference type="Proteomes" id="UP000502823">
    <property type="component" value="Unassembled WGS sequence"/>
</dbReference>
<protein>
    <recommendedName>
        <fullName evidence="8">DDE Tnp4 domain-containing protein</fullName>
    </recommendedName>
</protein>
<dbReference type="OrthoDB" id="1681765at2759"/>
<dbReference type="Pfam" id="PF13359">
    <property type="entry name" value="DDE_Tnp_4"/>
    <property type="match status" value="1"/>
</dbReference>
<evidence type="ECO:0000256" key="4">
    <source>
        <dbReference type="ARBA" id="ARBA00022722"/>
    </source>
</evidence>
<sequence length="244" mass="27449">MDGDTFQFVGSKVSHCIAKQSTHLQDPISMEDCLMVTLRFLATGESFSRFQFSTRIPQCTISKIIPETCKATYETMKDEFLKVPTTKNEWKGITKESEEKCGVYNTIGIMDGKHVRITCPQNGGSPHFNYKSYKRIVLFALVDANYVFMYIDAGTDGRIGDAGVYAKSALRRCLIERTILKVRNDQKLANANISVPYVVLADDAFTLSYNVMKLCPLANITKGEKIFNYGLSRGRQMVEAILVF</sequence>
<evidence type="ECO:0000256" key="2">
    <source>
        <dbReference type="ARBA" id="ARBA00004123"/>
    </source>
</evidence>
<evidence type="ECO:0000256" key="5">
    <source>
        <dbReference type="ARBA" id="ARBA00022723"/>
    </source>
</evidence>
<comment type="caution">
    <text evidence="9">The sequence shown here is derived from an EMBL/GenBank/DDBJ whole genome shotgun (WGS) entry which is preliminary data.</text>
</comment>
<evidence type="ECO:0000313" key="10">
    <source>
        <dbReference type="Proteomes" id="UP000502823"/>
    </source>
</evidence>
<dbReference type="GO" id="GO:0016787">
    <property type="term" value="F:hydrolase activity"/>
    <property type="evidence" value="ECO:0007669"/>
    <property type="project" value="UniProtKB-KW"/>
</dbReference>
<dbReference type="GO" id="GO:0004518">
    <property type="term" value="F:nuclease activity"/>
    <property type="evidence" value="ECO:0007669"/>
    <property type="project" value="UniProtKB-KW"/>
</dbReference>
<gene>
    <name evidence="9" type="ORF">Cfor_01754</name>
</gene>
<dbReference type="InterPro" id="IPR045249">
    <property type="entry name" value="HARBI1-like"/>
</dbReference>
<dbReference type="GO" id="GO:0005634">
    <property type="term" value="C:nucleus"/>
    <property type="evidence" value="ECO:0007669"/>
    <property type="project" value="UniProtKB-SubCell"/>
</dbReference>
<keyword evidence="7" id="KW-0539">Nucleus</keyword>
<keyword evidence="10" id="KW-1185">Reference proteome</keyword>
<dbReference type="InterPro" id="IPR027806">
    <property type="entry name" value="HARBI1_dom"/>
</dbReference>
<comment type="subcellular location">
    <subcellularLocation>
        <location evidence="2">Nucleus</location>
    </subcellularLocation>
</comment>
<evidence type="ECO:0000256" key="7">
    <source>
        <dbReference type="ARBA" id="ARBA00023242"/>
    </source>
</evidence>
<feature type="domain" description="DDE Tnp4" evidence="8">
    <location>
        <begin position="110"/>
        <end position="240"/>
    </location>
</feature>
<evidence type="ECO:0000256" key="6">
    <source>
        <dbReference type="ARBA" id="ARBA00022801"/>
    </source>
</evidence>
<dbReference type="GO" id="GO:0046872">
    <property type="term" value="F:metal ion binding"/>
    <property type="evidence" value="ECO:0007669"/>
    <property type="project" value="UniProtKB-KW"/>
</dbReference>
<keyword evidence="6" id="KW-0378">Hydrolase</keyword>
<keyword evidence="5" id="KW-0479">Metal-binding</keyword>
<evidence type="ECO:0000256" key="3">
    <source>
        <dbReference type="ARBA" id="ARBA00006958"/>
    </source>
</evidence>
<name>A0A6L2PB41_COPFO</name>
<dbReference type="InParanoid" id="A0A6L2PB41"/>
<dbReference type="EMBL" id="BLKM01009851">
    <property type="protein sequence ID" value="GFG28382.1"/>
    <property type="molecule type" value="Genomic_DNA"/>
</dbReference>
<evidence type="ECO:0000256" key="1">
    <source>
        <dbReference type="ARBA" id="ARBA00001968"/>
    </source>
</evidence>
<dbReference type="AlphaFoldDB" id="A0A6L2PB41"/>
<comment type="cofactor">
    <cofactor evidence="1">
        <name>a divalent metal cation</name>
        <dbReference type="ChEBI" id="CHEBI:60240"/>
    </cofactor>
</comment>